<dbReference type="AlphaFoldDB" id="A0AAN9LRE4"/>
<organism evidence="2 3">
    <name type="scientific">Canavalia gladiata</name>
    <name type="common">Sword bean</name>
    <name type="synonym">Dolichos gladiatus</name>
    <dbReference type="NCBI Taxonomy" id="3824"/>
    <lineage>
        <taxon>Eukaryota</taxon>
        <taxon>Viridiplantae</taxon>
        <taxon>Streptophyta</taxon>
        <taxon>Embryophyta</taxon>
        <taxon>Tracheophyta</taxon>
        <taxon>Spermatophyta</taxon>
        <taxon>Magnoliopsida</taxon>
        <taxon>eudicotyledons</taxon>
        <taxon>Gunneridae</taxon>
        <taxon>Pentapetalae</taxon>
        <taxon>rosids</taxon>
        <taxon>fabids</taxon>
        <taxon>Fabales</taxon>
        <taxon>Fabaceae</taxon>
        <taxon>Papilionoideae</taxon>
        <taxon>50 kb inversion clade</taxon>
        <taxon>NPAAA clade</taxon>
        <taxon>indigoferoid/millettioid clade</taxon>
        <taxon>Phaseoleae</taxon>
        <taxon>Canavalia</taxon>
    </lineage>
</organism>
<sequence length="131" mass="14319">MEQNVVAGIRSEDQRGRRPSTLPLSLFRFCSPCSVRSIHIHRGNNPKGSPRARTGDVEVGGPGLSPLEPSSLCDSHSAGYLYGCIMGVENRITKRSKCSVWGSKARHEVCKGKRPPLYPAPFKVHMAQFGS</sequence>
<reference evidence="2 3" key="1">
    <citation type="submission" date="2024-01" db="EMBL/GenBank/DDBJ databases">
        <title>The genomes of 5 underutilized Papilionoideae crops provide insights into root nodulation and disease resistanc.</title>
        <authorList>
            <person name="Jiang F."/>
        </authorList>
    </citation>
    <scope>NUCLEOTIDE SEQUENCE [LARGE SCALE GENOMIC DNA]</scope>
    <source>
        <strain evidence="2">LVBAO_FW01</strain>
        <tissue evidence="2">Leaves</tissue>
    </source>
</reference>
<evidence type="ECO:0000256" key="1">
    <source>
        <dbReference type="SAM" id="MobiDB-lite"/>
    </source>
</evidence>
<comment type="caution">
    <text evidence="2">The sequence shown here is derived from an EMBL/GenBank/DDBJ whole genome shotgun (WGS) entry which is preliminary data.</text>
</comment>
<evidence type="ECO:0000313" key="2">
    <source>
        <dbReference type="EMBL" id="KAK7339054.1"/>
    </source>
</evidence>
<dbReference type="Proteomes" id="UP001367508">
    <property type="component" value="Unassembled WGS sequence"/>
</dbReference>
<keyword evidence="3" id="KW-1185">Reference proteome</keyword>
<protein>
    <submittedName>
        <fullName evidence="2">Uncharacterized protein</fullName>
    </submittedName>
</protein>
<name>A0AAN9LRE4_CANGL</name>
<gene>
    <name evidence="2" type="ORF">VNO77_19697</name>
</gene>
<feature type="region of interest" description="Disordered" evidence="1">
    <location>
        <begin position="41"/>
        <end position="61"/>
    </location>
</feature>
<dbReference type="EMBL" id="JAYMYQ010000004">
    <property type="protein sequence ID" value="KAK7339054.1"/>
    <property type="molecule type" value="Genomic_DNA"/>
</dbReference>
<proteinExistence type="predicted"/>
<evidence type="ECO:0000313" key="3">
    <source>
        <dbReference type="Proteomes" id="UP001367508"/>
    </source>
</evidence>
<accession>A0AAN9LRE4</accession>